<dbReference type="GO" id="GO:0016620">
    <property type="term" value="F:oxidoreductase activity, acting on the aldehyde or oxo group of donors, NAD or NADP as acceptor"/>
    <property type="evidence" value="ECO:0007669"/>
    <property type="project" value="InterPro"/>
</dbReference>
<reference evidence="4" key="1">
    <citation type="submission" date="2018-05" db="EMBL/GenBank/DDBJ databases">
        <authorList>
            <person name="Lanie J.A."/>
            <person name="Ng W.-L."/>
            <person name="Kazmierczak K.M."/>
            <person name="Andrzejewski T.M."/>
            <person name="Davidsen T.M."/>
            <person name="Wayne K.J."/>
            <person name="Tettelin H."/>
            <person name="Glass J.I."/>
            <person name="Rusch D."/>
            <person name="Podicherti R."/>
            <person name="Tsui H.-C.T."/>
            <person name="Winkler M.E."/>
        </authorList>
    </citation>
    <scope>NUCLEOTIDE SEQUENCE</scope>
</reference>
<gene>
    <name evidence="4" type="ORF">METZ01_LOCUS413833</name>
</gene>
<dbReference type="InterPro" id="IPR020831">
    <property type="entry name" value="GlycerAld/Erythrose_P_DH"/>
</dbReference>
<evidence type="ECO:0000256" key="1">
    <source>
        <dbReference type="ARBA" id="ARBA00007406"/>
    </source>
</evidence>
<dbReference type="InterPro" id="IPR020829">
    <property type="entry name" value="GlycerAld_3-P_DH_cat"/>
</dbReference>
<dbReference type="SUPFAM" id="SSF55347">
    <property type="entry name" value="Glyceraldehyde-3-phosphate dehydrogenase-like, C-terminal domain"/>
    <property type="match status" value="1"/>
</dbReference>
<name>A0A382WQP0_9ZZZZ</name>
<organism evidence="4">
    <name type="scientific">marine metagenome</name>
    <dbReference type="NCBI Taxonomy" id="408172"/>
    <lineage>
        <taxon>unclassified sequences</taxon>
        <taxon>metagenomes</taxon>
        <taxon>ecological metagenomes</taxon>
    </lineage>
</organism>
<evidence type="ECO:0000313" key="4">
    <source>
        <dbReference type="EMBL" id="SVD60979.1"/>
    </source>
</evidence>
<proteinExistence type="inferred from homology"/>
<evidence type="ECO:0000259" key="3">
    <source>
        <dbReference type="Pfam" id="PF02800"/>
    </source>
</evidence>
<dbReference type="AlphaFoldDB" id="A0A382WQP0"/>
<accession>A0A382WQP0</accession>
<dbReference type="CDD" id="cd18126">
    <property type="entry name" value="GAPDH_I_C"/>
    <property type="match status" value="1"/>
</dbReference>
<protein>
    <recommendedName>
        <fullName evidence="3">Glyceraldehyde 3-phosphate dehydrogenase catalytic domain-containing protein</fullName>
    </recommendedName>
</protein>
<evidence type="ECO:0000256" key="2">
    <source>
        <dbReference type="ARBA" id="ARBA00023002"/>
    </source>
</evidence>
<dbReference type="EMBL" id="UINC01161658">
    <property type="protein sequence ID" value="SVD60979.1"/>
    <property type="molecule type" value="Genomic_DNA"/>
</dbReference>
<comment type="similarity">
    <text evidence="1">Belongs to the glyceraldehyde-3-phosphate dehydrogenase family.</text>
</comment>
<dbReference type="Pfam" id="PF02800">
    <property type="entry name" value="Gp_dh_C"/>
    <property type="match status" value="1"/>
</dbReference>
<feature type="non-terminal residue" evidence="4">
    <location>
        <position position="1"/>
    </location>
</feature>
<keyword evidence="2" id="KW-0560">Oxidoreductase</keyword>
<feature type="domain" description="Glyceraldehyde 3-phosphate dehydrogenase catalytic" evidence="3">
    <location>
        <begin position="1"/>
        <end position="144"/>
    </location>
</feature>
<dbReference type="Gene3D" id="3.30.360.10">
    <property type="entry name" value="Dihydrodipicolinate Reductase, domain 2"/>
    <property type="match status" value="1"/>
</dbReference>
<sequence>IVKGMMNTIHSYTNDQRILDLPHSDLRRARAAAVNMIPTTTGAAAAVGIVLPDLNGKLDGLSIRVPTPDGSLTDFTVELAKDATKQQVNAAFKKAADQDLKGILEYSEAPLVLTDIIGNPASCIFDADSTNVVGGNMVKVLGWYDNEWGYANRCVDLIPRLAG</sequence>
<dbReference type="PRINTS" id="PR00078">
    <property type="entry name" value="G3PDHDRGNASE"/>
</dbReference>
<dbReference type="FunFam" id="3.30.360.10:FF:000002">
    <property type="entry name" value="Glyceraldehyde-3-phosphate dehydrogenase"/>
    <property type="match status" value="1"/>
</dbReference>
<dbReference type="PANTHER" id="PTHR43148">
    <property type="entry name" value="GLYCERALDEHYDE-3-PHOSPHATE DEHYDROGENASE 2"/>
    <property type="match status" value="1"/>
</dbReference>